<feature type="transmembrane region" description="Helical" evidence="6">
    <location>
        <begin position="350"/>
        <end position="370"/>
    </location>
</feature>
<feature type="transmembrane region" description="Helical" evidence="6">
    <location>
        <begin position="468"/>
        <end position="491"/>
    </location>
</feature>
<accession>A0AAE3AAJ8</accession>
<feature type="transmembrane region" description="Helical" evidence="6">
    <location>
        <begin position="162"/>
        <end position="179"/>
    </location>
</feature>
<keyword evidence="2" id="KW-1003">Cell membrane</keyword>
<dbReference type="GO" id="GO:0005886">
    <property type="term" value="C:plasma membrane"/>
    <property type="evidence" value="ECO:0007669"/>
    <property type="project" value="UniProtKB-SubCell"/>
</dbReference>
<evidence type="ECO:0000313" key="8">
    <source>
        <dbReference type="Proteomes" id="UP001198220"/>
    </source>
</evidence>
<evidence type="ECO:0000256" key="5">
    <source>
        <dbReference type="ARBA" id="ARBA00023136"/>
    </source>
</evidence>
<keyword evidence="8" id="KW-1185">Reference proteome</keyword>
<feature type="transmembrane region" description="Helical" evidence="6">
    <location>
        <begin position="438"/>
        <end position="456"/>
    </location>
</feature>
<dbReference type="RefSeq" id="WP_308459379.1">
    <property type="nucleotide sequence ID" value="NZ_JAJEPS010000007.1"/>
</dbReference>
<feature type="transmembrane region" description="Helical" evidence="6">
    <location>
        <begin position="126"/>
        <end position="150"/>
    </location>
</feature>
<evidence type="ECO:0000256" key="1">
    <source>
        <dbReference type="ARBA" id="ARBA00004651"/>
    </source>
</evidence>
<feature type="transmembrane region" description="Helical" evidence="6">
    <location>
        <begin position="403"/>
        <end position="426"/>
    </location>
</feature>
<dbReference type="InterPro" id="IPR050833">
    <property type="entry name" value="Poly_Biosynth_Transport"/>
</dbReference>
<gene>
    <name evidence="7" type="ORF">LKD36_08760</name>
</gene>
<protein>
    <recommendedName>
        <fullName evidence="9">Polysaccharide biosynthesis protein</fullName>
    </recommendedName>
</protein>
<evidence type="ECO:0000256" key="2">
    <source>
        <dbReference type="ARBA" id="ARBA00022475"/>
    </source>
</evidence>
<comment type="caution">
    <text evidence="7">The sequence shown here is derived from an EMBL/GenBank/DDBJ whole genome shotgun (WGS) entry which is preliminary data.</text>
</comment>
<name>A0AAE3AAJ8_9FIRM</name>
<evidence type="ECO:0000256" key="4">
    <source>
        <dbReference type="ARBA" id="ARBA00022989"/>
    </source>
</evidence>
<evidence type="ECO:0000256" key="6">
    <source>
        <dbReference type="SAM" id="Phobius"/>
    </source>
</evidence>
<evidence type="ECO:0000313" key="7">
    <source>
        <dbReference type="EMBL" id="MCC2126270.1"/>
    </source>
</evidence>
<keyword evidence="5 6" id="KW-0472">Membrane</keyword>
<evidence type="ECO:0000256" key="3">
    <source>
        <dbReference type="ARBA" id="ARBA00022692"/>
    </source>
</evidence>
<dbReference type="PANTHER" id="PTHR30250">
    <property type="entry name" value="PST FAMILY PREDICTED COLANIC ACID TRANSPORTER"/>
    <property type="match status" value="1"/>
</dbReference>
<keyword evidence="3 6" id="KW-0812">Transmembrane</keyword>
<reference evidence="7 8" key="1">
    <citation type="submission" date="2021-10" db="EMBL/GenBank/DDBJ databases">
        <title>Anaerobic single-cell dispensing facilitates the cultivation of human gut bacteria.</title>
        <authorList>
            <person name="Afrizal A."/>
        </authorList>
    </citation>
    <scope>NUCLEOTIDE SEQUENCE [LARGE SCALE GENOMIC DNA]</scope>
    <source>
        <strain evidence="7 8">CLA-AA-H276</strain>
    </source>
</reference>
<keyword evidence="4 6" id="KW-1133">Transmembrane helix</keyword>
<dbReference type="Proteomes" id="UP001198220">
    <property type="component" value="Unassembled WGS sequence"/>
</dbReference>
<dbReference type="EMBL" id="JAJEPS010000007">
    <property type="protein sequence ID" value="MCC2126270.1"/>
    <property type="molecule type" value="Genomic_DNA"/>
</dbReference>
<dbReference type="PANTHER" id="PTHR30250:SF26">
    <property type="entry name" value="PSMA PROTEIN"/>
    <property type="match status" value="1"/>
</dbReference>
<feature type="transmembrane region" description="Helical" evidence="6">
    <location>
        <begin position="7"/>
        <end position="28"/>
    </location>
</feature>
<sequence>MDKKRLAVNMAAQLLAFAVNMGISFLLAPIIEAKMENTYGFVTLANQFVLYAQIVVSALNTMASRFITIHIHRGEDQTASEYFSSVFFGNVMMAGIFLLPALVIVIFMGSMPFLNVPADVLHDVQLLWAFVFANFFLSIITSVYGISTYATNRLDLTSIRTMYGDIIRIVFLFGTFLIFKPTLWFIGAASLLSTAYTAFWNRRFTRQLLPQVQMKISNFRWKKVWELVSLGAWNSLTRLGQQLLDGVDILLSGALILDGNASMTMLSLAKMVPTAISSLMGTVVGVFNPQITIAYAEDNTENLVKIIKSCNRILIFIMSIPIAFLTAYGRDFYAMWQPTKDADMLQRLSLLAVGVLYVSMSIQVLYHVFIITKKVKWNSLVILGSGVLSSCLSLLLLKTTDLGVMVFPLSSMLTGLLRNLIFTPIYAARCLKIRWNRFYGDILLGWISIGSIVILGNLSRMVFPVDSWIKLILTGVVMGPLALALNFLIILRKEEREMVIGMFKSRLKGAK</sequence>
<evidence type="ECO:0008006" key="9">
    <source>
        <dbReference type="Google" id="ProtNLM"/>
    </source>
</evidence>
<dbReference type="AlphaFoldDB" id="A0AAE3AAJ8"/>
<proteinExistence type="predicted"/>
<feature type="transmembrane region" description="Helical" evidence="6">
    <location>
        <begin position="377"/>
        <end position="397"/>
    </location>
</feature>
<organism evidence="7 8">
    <name type="scientific">Hominiventricola filiformis</name>
    <dbReference type="NCBI Taxonomy" id="2885352"/>
    <lineage>
        <taxon>Bacteria</taxon>
        <taxon>Bacillati</taxon>
        <taxon>Bacillota</taxon>
        <taxon>Clostridia</taxon>
        <taxon>Lachnospirales</taxon>
        <taxon>Lachnospiraceae</taxon>
        <taxon>Hominiventricola</taxon>
    </lineage>
</organism>
<feature type="transmembrane region" description="Helical" evidence="6">
    <location>
        <begin position="87"/>
        <end position="114"/>
    </location>
</feature>
<feature type="transmembrane region" description="Helical" evidence="6">
    <location>
        <begin position="48"/>
        <end position="67"/>
    </location>
</feature>
<comment type="subcellular location">
    <subcellularLocation>
        <location evidence="1">Cell membrane</location>
        <topology evidence="1">Multi-pass membrane protein</topology>
    </subcellularLocation>
</comment>
<feature type="transmembrane region" description="Helical" evidence="6">
    <location>
        <begin position="313"/>
        <end position="330"/>
    </location>
</feature>